<keyword evidence="2" id="KW-1185">Reference proteome</keyword>
<dbReference type="Pfam" id="PF16119">
    <property type="entry name" value="DUF4835"/>
    <property type="match status" value="1"/>
</dbReference>
<comment type="caution">
    <text evidence="1">The sequence shown here is derived from an EMBL/GenBank/DDBJ whole genome shotgun (WGS) entry which is preliminary data.</text>
</comment>
<proteinExistence type="predicted"/>
<dbReference type="Proteomes" id="UP001500507">
    <property type="component" value="Unassembled WGS sequence"/>
</dbReference>
<gene>
    <name evidence="1" type="ORF">GCM10009117_07920</name>
</gene>
<dbReference type="EMBL" id="BAAAFG010000005">
    <property type="protein sequence ID" value="GAA0871646.1"/>
    <property type="molecule type" value="Genomic_DNA"/>
</dbReference>
<name>A0ABP3XQR0_9FLAO</name>
<accession>A0ABP3XQR0</accession>
<evidence type="ECO:0000313" key="2">
    <source>
        <dbReference type="Proteomes" id="UP001500507"/>
    </source>
</evidence>
<evidence type="ECO:0000313" key="1">
    <source>
        <dbReference type="EMBL" id="GAA0871646.1"/>
    </source>
</evidence>
<dbReference type="InterPro" id="IPR032274">
    <property type="entry name" value="DUF4835"/>
</dbReference>
<sequence>MNVEQTGQTNLPIFKTLETAISDFVNKNVWTDKEVEPYQQIDCSMFITVLGYQANTFTANIQVQSNRPVYGSVMSTPVLNYNDQQFTFVYNEFQPLNYDPNTFVNNLISVLSFYVYTILGLDADTYSELGGDEYFEEALQIVNTAQQSGSAGWSAGAGSNANRFRLNKDLLSNNFIDFRKALYTYHRLGLDVMHEDVKAGKEAIINSIATLRAVNNNRPNSLLMRSFFDAKATEIEAIFTGGPSVPIADLKDNLSRISPMNNKNWRNIKM</sequence>
<reference evidence="2" key="1">
    <citation type="journal article" date="2019" name="Int. J. Syst. Evol. Microbiol.">
        <title>The Global Catalogue of Microorganisms (GCM) 10K type strain sequencing project: providing services to taxonomists for standard genome sequencing and annotation.</title>
        <authorList>
            <consortium name="The Broad Institute Genomics Platform"/>
            <consortium name="The Broad Institute Genome Sequencing Center for Infectious Disease"/>
            <person name="Wu L."/>
            <person name="Ma J."/>
        </authorList>
    </citation>
    <scope>NUCLEOTIDE SEQUENCE [LARGE SCALE GENOMIC DNA]</scope>
    <source>
        <strain evidence="2">JCM 16082</strain>
    </source>
</reference>
<organism evidence="1 2">
    <name type="scientific">Gangjinia marincola</name>
    <dbReference type="NCBI Taxonomy" id="578463"/>
    <lineage>
        <taxon>Bacteria</taxon>
        <taxon>Pseudomonadati</taxon>
        <taxon>Bacteroidota</taxon>
        <taxon>Flavobacteriia</taxon>
        <taxon>Flavobacteriales</taxon>
        <taxon>Flavobacteriaceae</taxon>
        <taxon>Gangjinia</taxon>
    </lineage>
</organism>
<protein>
    <submittedName>
        <fullName evidence="1">DUF4835 family protein</fullName>
    </submittedName>
</protein>